<keyword evidence="3" id="KW-1185">Reference proteome</keyword>
<dbReference type="AlphaFoldDB" id="A0A3S4KZF7"/>
<name>A0A3S4KZF7_9STRE</name>
<evidence type="ECO:0000313" key="3">
    <source>
        <dbReference type="Proteomes" id="UP000270025"/>
    </source>
</evidence>
<reference evidence="2 3" key="1">
    <citation type="submission" date="2018-12" db="EMBL/GenBank/DDBJ databases">
        <authorList>
            <consortium name="Pathogen Informatics"/>
        </authorList>
    </citation>
    <scope>NUCLEOTIDE SEQUENCE [LARGE SCALE GENOMIC DNA]</scope>
    <source>
        <strain evidence="2 3">NCTC3166</strain>
    </source>
</reference>
<keyword evidence="1" id="KW-0812">Transmembrane</keyword>
<accession>A0A3S4KZF7</accession>
<dbReference type="Proteomes" id="UP000270025">
    <property type="component" value="Chromosome"/>
</dbReference>
<dbReference type="EMBL" id="LR134266">
    <property type="protein sequence ID" value="VED66479.1"/>
    <property type="molecule type" value="Genomic_DNA"/>
</dbReference>
<dbReference type="Pfam" id="PF10031">
    <property type="entry name" value="DUF2273"/>
    <property type="match status" value="1"/>
</dbReference>
<dbReference type="InterPro" id="IPR018730">
    <property type="entry name" value="DUF2273"/>
</dbReference>
<dbReference type="RefSeq" id="WP_048789865.1">
    <property type="nucleotide sequence ID" value="NZ_LR134266.1"/>
</dbReference>
<protein>
    <submittedName>
        <fullName evidence="2">Putative lipoprotein</fullName>
    </submittedName>
</protein>
<evidence type="ECO:0000313" key="2">
    <source>
        <dbReference type="EMBL" id="VED66479.1"/>
    </source>
</evidence>
<evidence type="ECO:0000256" key="1">
    <source>
        <dbReference type="SAM" id="Phobius"/>
    </source>
</evidence>
<gene>
    <name evidence="2" type="ORF">NCTC3166_00263</name>
</gene>
<organism evidence="2 3">
    <name type="scientific">Streptococcus viridans</name>
    <dbReference type="NCBI Taxonomy" id="78535"/>
    <lineage>
        <taxon>Bacteria</taxon>
        <taxon>Bacillati</taxon>
        <taxon>Bacillota</taxon>
        <taxon>Bacilli</taxon>
        <taxon>Lactobacillales</taxon>
        <taxon>Streptococcaceae</taxon>
        <taxon>Streptococcus</taxon>
    </lineage>
</organism>
<proteinExistence type="predicted"/>
<keyword evidence="1" id="KW-1133">Transmembrane helix</keyword>
<keyword evidence="1" id="KW-0472">Membrane</keyword>
<dbReference type="KEGG" id="svf:NCTC3166_00263"/>
<sequence length="56" mass="6195">MEQFKKHKLPVLFGLGAIILATLIVSVGLFKMLFILICAILGIGIGFYLQQKGLFK</sequence>
<feature type="transmembrane region" description="Helical" evidence="1">
    <location>
        <begin position="32"/>
        <end position="49"/>
    </location>
</feature>
<keyword evidence="2" id="KW-0449">Lipoprotein</keyword>
<feature type="transmembrane region" description="Helical" evidence="1">
    <location>
        <begin position="9"/>
        <end position="26"/>
    </location>
</feature>